<evidence type="ECO:0000259" key="8">
    <source>
        <dbReference type="Pfam" id="PF03734"/>
    </source>
</evidence>
<evidence type="ECO:0000256" key="4">
    <source>
        <dbReference type="ARBA" id="ARBA00022960"/>
    </source>
</evidence>
<dbReference type="GO" id="GO:0071555">
    <property type="term" value="P:cell wall organization"/>
    <property type="evidence" value="ECO:0007669"/>
    <property type="project" value="UniProtKB-KW"/>
</dbReference>
<evidence type="ECO:0000256" key="7">
    <source>
        <dbReference type="SAM" id="MobiDB-lite"/>
    </source>
</evidence>
<dbReference type="GO" id="GO:0008360">
    <property type="term" value="P:regulation of cell shape"/>
    <property type="evidence" value="ECO:0007669"/>
    <property type="project" value="UniProtKB-KW"/>
</dbReference>
<evidence type="ECO:0000256" key="2">
    <source>
        <dbReference type="ARBA" id="ARBA00005992"/>
    </source>
</evidence>
<accession>A0A6M7UM52</accession>
<comment type="similarity">
    <text evidence="2">Belongs to the YkuD family.</text>
</comment>
<dbReference type="GO" id="GO:0009252">
    <property type="term" value="P:peptidoglycan biosynthetic process"/>
    <property type="evidence" value="ECO:0007669"/>
    <property type="project" value="UniProtKB-UniPathway"/>
</dbReference>
<comment type="pathway">
    <text evidence="1">Cell wall biogenesis; peptidoglycan biosynthesis.</text>
</comment>
<keyword evidence="6" id="KW-0961">Cell wall biogenesis/degradation</keyword>
<evidence type="ECO:0000256" key="5">
    <source>
        <dbReference type="ARBA" id="ARBA00022984"/>
    </source>
</evidence>
<evidence type="ECO:0000313" key="10">
    <source>
        <dbReference type="Proteomes" id="UP000503339"/>
    </source>
</evidence>
<keyword evidence="5" id="KW-0573">Peptidoglycan synthesis</keyword>
<dbReference type="CDD" id="cd16913">
    <property type="entry name" value="YkuD_like"/>
    <property type="match status" value="1"/>
</dbReference>
<evidence type="ECO:0000313" key="9">
    <source>
        <dbReference type="EMBL" id="QKC78361.1"/>
    </source>
</evidence>
<dbReference type="Gene3D" id="2.40.440.10">
    <property type="entry name" value="L,D-transpeptidase catalytic domain-like"/>
    <property type="match status" value="1"/>
</dbReference>
<evidence type="ECO:0000256" key="6">
    <source>
        <dbReference type="ARBA" id="ARBA00023316"/>
    </source>
</evidence>
<dbReference type="UniPathway" id="UPA00219"/>
<dbReference type="KEGG" id="merd:EB233_25045"/>
<dbReference type="Proteomes" id="UP000503339">
    <property type="component" value="Chromosome"/>
</dbReference>
<dbReference type="PROSITE" id="PS51257">
    <property type="entry name" value="PROKAR_LIPOPROTEIN"/>
    <property type="match status" value="1"/>
</dbReference>
<dbReference type="Pfam" id="PF03734">
    <property type="entry name" value="YkuD"/>
    <property type="match status" value="1"/>
</dbReference>
<keyword evidence="3" id="KW-0808">Transferase</keyword>
<evidence type="ECO:0000256" key="3">
    <source>
        <dbReference type="ARBA" id="ARBA00022679"/>
    </source>
</evidence>
<sequence>MRRRPGTGTSSTWFGCSCSPPSTSGDRSARSSKATDPGWDFDFEKAAAATWPPSSFRSNDRRSIADAADNSLCGCGWLLQLVDWTDGCIAITDSDMDEIWAMVADGTPIKIEQ</sequence>
<dbReference type="SUPFAM" id="SSF141523">
    <property type="entry name" value="L,D-transpeptidase catalytic domain-like"/>
    <property type="match status" value="1"/>
</dbReference>
<dbReference type="InterPro" id="IPR005490">
    <property type="entry name" value="LD_TPept_cat_dom"/>
</dbReference>
<protein>
    <recommendedName>
        <fullName evidence="8">L,D-TPase catalytic domain-containing protein</fullName>
    </recommendedName>
</protein>
<keyword evidence="4" id="KW-0133">Cell shape</keyword>
<feature type="region of interest" description="Disordered" evidence="7">
    <location>
        <begin position="1"/>
        <end position="35"/>
    </location>
</feature>
<organism evidence="9 10">
    <name type="scientific">Mesorhizobium erdmanii</name>
    <dbReference type="NCBI Taxonomy" id="1777866"/>
    <lineage>
        <taxon>Bacteria</taxon>
        <taxon>Pseudomonadati</taxon>
        <taxon>Pseudomonadota</taxon>
        <taxon>Alphaproteobacteria</taxon>
        <taxon>Hyphomicrobiales</taxon>
        <taxon>Phyllobacteriaceae</taxon>
        <taxon>Mesorhizobium</taxon>
    </lineage>
</organism>
<evidence type="ECO:0000256" key="1">
    <source>
        <dbReference type="ARBA" id="ARBA00004752"/>
    </source>
</evidence>
<proteinExistence type="inferred from homology"/>
<feature type="domain" description="L,D-TPase catalytic" evidence="8">
    <location>
        <begin position="80"/>
        <end position="111"/>
    </location>
</feature>
<dbReference type="AlphaFoldDB" id="A0A6M7UM52"/>
<dbReference type="GO" id="GO:0004180">
    <property type="term" value="F:carboxypeptidase activity"/>
    <property type="evidence" value="ECO:0007669"/>
    <property type="project" value="UniProtKB-ARBA"/>
</dbReference>
<feature type="compositionally biased region" description="Polar residues" evidence="7">
    <location>
        <begin position="7"/>
        <end position="34"/>
    </location>
</feature>
<dbReference type="EMBL" id="CP033361">
    <property type="protein sequence ID" value="QKC78361.1"/>
    <property type="molecule type" value="Genomic_DNA"/>
</dbReference>
<reference evidence="9 10" key="1">
    <citation type="submission" date="2018-10" db="EMBL/GenBank/DDBJ databases">
        <authorList>
            <person name="Perry B.J."/>
            <person name="Sullivan J.T."/>
            <person name="Murphy R.J.T."/>
            <person name="Ramsay J.P."/>
            <person name="Ronson C.W."/>
        </authorList>
    </citation>
    <scope>NUCLEOTIDE SEQUENCE [LARGE SCALE GENOMIC DNA]</scope>
    <source>
        <strain evidence="9 10">NZP2014</strain>
    </source>
</reference>
<gene>
    <name evidence="9" type="ORF">EB233_25045</name>
</gene>
<keyword evidence="10" id="KW-1185">Reference proteome</keyword>
<dbReference type="InterPro" id="IPR038063">
    <property type="entry name" value="Transpep_catalytic_dom"/>
</dbReference>
<dbReference type="GO" id="GO:0016740">
    <property type="term" value="F:transferase activity"/>
    <property type="evidence" value="ECO:0007669"/>
    <property type="project" value="UniProtKB-KW"/>
</dbReference>
<name>A0A6M7UM52_9HYPH</name>